<evidence type="ECO:0000256" key="3">
    <source>
        <dbReference type="PROSITE-ProRule" id="PRU00076"/>
    </source>
</evidence>
<proteinExistence type="predicted"/>
<dbReference type="PROSITE" id="PS51034">
    <property type="entry name" value="ZP_2"/>
    <property type="match status" value="1"/>
</dbReference>
<gene>
    <name evidence="8" type="ORF">CVLEPA_LOCUS22863</name>
</gene>
<dbReference type="SUPFAM" id="SSF57196">
    <property type="entry name" value="EGF/Laminin"/>
    <property type="match status" value="1"/>
</dbReference>
<evidence type="ECO:0000256" key="1">
    <source>
        <dbReference type="ARBA" id="ARBA00022737"/>
    </source>
</evidence>
<dbReference type="SMART" id="SM00181">
    <property type="entry name" value="EGF"/>
    <property type="match status" value="1"/>
</dbReference>
<dbReference type="SMART" id="SM00241">
    <property type="entry name" value="ZP"/>
    <property type="match status" value="1"/>
</dbReference>
<accession>A0ABP0GEM5</accession>
<dbReference type="PANTHER" id="PTHR22906:SF21">
    <property type="entry name" value="SEMA DOMAIN-CONTAINING PROTEIN"/>
    <property type="match status" value="1"/>
</dbReference>
<dbReference type="SMART" id="SM00209">
    <property type="entry name" value="TSP1"/>
    <property type="match status" value="11"/>
</dbReference>
<dbReference type="Gene3D" id="2.10.25.10">
    <property type="entry name" value="Laminin"/>
    <property type="match status" value="1"/>
</dbReference>
<dbReference type="PROSITE" id="PS50092">
    <property type="entry name" value="TSP1"/>
    <property type="match status" value="11"/>
</dbReference>
<organism evidence="8 9">
    <name type="scientific">Clavelina lepadiformis</name>
    <name type="common">Light-bulb sea squirt</name>
    <name type="synonym">Ascidia lepadiformis</name>
    <dbReference type="NCBI Taxonomy" id="159417"/>
    <lineage>
        <taxon>Eukaryota</taxon>
        <taxon>Metazoa</taxon>
        <taxon>Chordata</taxon>
        <taxon>Tunicata</taxon>
        <taxon>Ascidiacea</taxon>
        <taxon>Aplousobranchia</taxon>
        <taxon>Clavelinidae</taxon>
        <taxon>Clavelina</taxon>
    </lineage>
</organism>
<dbReference type="PANTHER" id="PTHR22906">
    <property type="entry name" value="PROPERDIN"/>
    <property type="match status" value="1"/>
</dbReference>
<comment type="caution">
    <text evidence="3">Lacks conserved residue(s) required for the propagation of feature annotation.</text>
</comment>
<keyword evidence="4" id="KW-0812">Transmembrane</keyword>
<evidence type="ECO:0000259" key="7">
    <source>
        <dbReference type="PROSITE" id="PS51034"/>
    </source>
</evidence>
<dbReference type="SUPFAM" id="SSF82895">
    <property type="entry name" value="TSP-1 type 1 repeat"/>
    <property type="match status" value="11"/>
</dbReference>
<feature type="domain" description="ZP" evidence="7">
    <location>
        <begin position="1322"/>
        <end position="1597"/>
    </location>
</feature>
<dbReference type="Pfam" id="PF00090">
    <property type="entry name" value="TSP_1"/>
    <property type="match status" value="11"/>
</dbReference>
<evidence type="ECO:0000256" key="4">
    <source>
        <dbReference type="SAM" id="Phobius"/>
    </source>
</evidence>
<evidence type="ECO:0000259" key="6">
    <source>
        <dbReference type="PROSITE" id="PS50026"/>
    </source>
</evidence>
<dbReference type="Proteomes" id="UP001642483">
    <property type="component" value="Unassembled WGS sequence"/>
</dbReference>
<keyword evidence="9" id="KW-1185">Reference proteome</keyword>
<reference evidence="8 9" key="1">
    <citation type="submission" date="2024-02" db="EMBL/GenBank/DDBJ databases">
        <authorList>
            <person name="Daric V."/>
            <person name="Darras S."/>
        </authorList>
    </citation>
    <scope>NUCLEOTIDE SEQUENCE [LARGE SCALE GENOMIC DNA]</scope>
</reference>
<keyword evidence="1" id="KW-0677">Repeat</keyword>
<dbReference type="InterPro" id="IPR052065">
    <property type="entry name" value="Compl_asym_regulator"/>
</dbReference>
<feature type="domain" description="EGF-like" evidence="6">
    <location>
        <begin position="1277"/>
        <end position="1315"/>
    </location>
</feature>
<dbReference type="Pfam" id="PF00100">
    <property type="entry name" value="Zona_pellucida"/>
    <property type="match status" value="1"/>
</dbReference>
<protein>
    <recommendedName>
        <fullName evidence="10">SCO-spondin</fullName>
    </recommendedName>
</protein>
<dbReference type="PROSITE" id="PS01186">
    <property type="entry name" value="EGF_2"/>
    <property type="match status" value="1"/>
</dbReference>
<keyword evidence="4" id="KW-1133">Transmembrane helix</keyword>
<comment type="caution">
    <text evidence="8">The sequence shown here is derived from an EMBL/GenBank/DDBJ whole genome shotgun (WGS) entry which is preliminary data.</text>
</comment>
<dbReference type="Gene3D" id="2.60.40.3210">
    <property type="entry name" value="Zona pellucida, ZP-N domain"/>
    <property type="match status" value="1"/>
</dbReference>
<dbReference type="Gene3D" id="2.60.40.4100">
    <property type="entry name" value="Zona pellucida, ZP-C domain"/>
    <property type="match status" value="1"/>
</dbReference>
<keyword evidence="2 3" id="KW-1015">Disulfide bond</keyword>
<dbReference type="EMBL" id="CAWYQH010000114">
    <property type="protein sequence ID" value="CAK8690230.1"/>
    <property type="molecule type" value="Genomic_DNA"/>
</dbReference>
<feature type="transmembrane region" description="Helical" evidence="4">
    <location>
        <begin position="1714"/>
        <end position="1733"/>
    </location>
</feature>
<dbReference type="InterPro" id="IPR055355">
    <property type="entry name" value="ZP-C"/>
</dbReference>
<dbReference type="PROSITE" id="PS00022">
    <property type="entry name" value="EGF_1"/>
    <property type="match status" value="1"/>
</dbReference>
<dbReference type="InterPro" id="IPR042235">
    <property type="entry name" value="ZP-C_dom"/>
</dbReference>
<keyword evidence="5" id="KW-0732">Signal</keyword>
<evidence type="ECO:0008006" key="10">
    <source>
        <dbReference type="Google" id="ProtNLM"/>
    </source>
</evidence>
<dbReference type="InterPro" id="IPR000884">
    <property type="entry name" value="TSP1_rpt"/>
</dbReference>
<evidence type="ECO:0000313" key="8">
    <source>
        <dbReference type="EMBL" id="CAK8690230.1"/>
    </source>
</evidence>
<dbReference type="Gene3D" id="2.20.100.10">
    <property type="entry name" value="Thrombospondin type-1 (TSP1) repeat"/>
    <property type="match status" value="11"/>
</dbReference>
<name>A0ABP0GEM5_CLALP</name>
<evidence type="ECO:0000256" key="5">
    <source>
        <dbReference type="SAM" id="SignalP"/>
    </source>
</evidence>
<feature type="disulfide bond" evidence="3">
    <location>
        <begin position="1305"/>
        <end position="1314"/>
    </location>
</feature>
<dbReference type="InterPro" id="IPR036383">
    <property type="entry name" value="TSP1_rpt_sf"/>
</dbReference>
<dbReference type="CDD" id="cd00054">
    <property type="entry name" value="EGF_CA"/>
    <property type="match status" value="1"/>
</dbReference>
<dbReference type="PROSITE" id="PS50026">
    <property type="entry name" value="EGF_3"/>
    <property type="match status" value="1"/>
</dbReference>
<sequence length="1742" mass="192383">MKNQVDVMPSLTSHLLVLFLVYSHWVAVNADCQLKKFETASIATNLIFSDDEIKLFTNQSHARHQCIRSKSCKAVTSSRTQDVTLHFASGRDDFSIKYDPDKNAIVWMKICGEDSDYRLIKAPGVFPYYEPVAQGTLVSWMTSQKSVVLKQIPPGPSPLRIIPTGKYSNVTKLHGGYSISISEIPLPSDVIIEGLFTSWCTNGKCEVGPRTYYHPVTSQFSILGFTDDKGSGHVFLLDQSKVAYEHVTTKVGERRAAIGGLHAFHDRSFAVVLFVDSENLKERKLFLRFYRSDLSTEWEVLLNSAVSVPDREVGDFRLSYGDGHFLVYFSVLGTENFANGTNGEQITFVDEMGNLKTTSYEVPGQKFVTTGDAWGCSHSLAQLTRFHSSEQQFITVCSADLFPKGISAGDSVSGVVLFRADGNGRGLISAQLGQLAEANDGFKLIFNAKTSECCPSEGVGFVTIYNDRSSVTGRRQFENPVWLTSTNGSAERDPVIARTSLGPRAYSERESYLIGWRDRETDQYKLGLVNTFGAYRKRPIDLSNFKLHQGSPLKCDGNCVMWGKRDDSMKTLPSGHVGWIYASPNSRTIWMYDVFAGNQDTTGWSLWSGWSRCSRSCGAGFTTRVRSCLSGDCPSNDGAEEKDCNTHECTVPIACTYDAKEGQRLDGDLFVNGARQFGFTLDSAKAKCSLFRELCTGISRTLSGGFYFYFLKTSTKLIDDVTSASFLKTCQESPGWLKWSTWSGCSASCGGGAKFRTRYCDGDSPGSEVCLGESEEVTSCNSGRCPAWSEWTPWNLCSTSCDMGVQSRSRNCIGDYPDRCGVLVGSSSQERACSLGACPRYNPWAEWSECSVSCGPGFQERTRICLGDFPCPLIEGLGADDQRDCFPGVCPYWSEWSHWSFCEATCGASFRSRTRQCLGDYPPGVGCLLFGEPLEVDACSLGECPYWGKWGGWMSCSSSCGDGVRSRSRECIGDFPLQYCAPGSRKEEEGCNLGECARWGDWSPWTECSATCGPGSRIRSMKCLGDFPCPKNEAATGEEECSLGTCVRWSTWASWGPCTVTCGSGGGRSRSRQCLGDFPDLCNEEASSEFGLCEDLDDCPRWSIWSQWSGCSTSCDVGTTARSRTCAAANLGTCDVTMDDVATSHDEDHVLMVFLNNLGHYEQTQSRDCLLGRCSYWLDWNTWSPCSVTCNEGSRSRSRDCFGEFPHMCREREPSVESEGCSRGRCGVWSSWQSWGECSASCGAGTWTRLRECLGDFPDTCVGSVKETVSCDVRDCVRECERKPCKNGGICRENEHLTRLYHCTCPQGWIGRDCEHAGPDLMCGSDVIAISFNRQVVAEEGLISRDPSLVGLASRDSIACTSIFDNSNGTDVYLVVVPSPVDHSCGSTMEVTPAEYRIRNQVIWEIRDAKIRSSVVLIDFTCIYQRNVTLSSSMTSFGAIAVESYKREIELLTDSGVFDVDISLFRDFTYQRPITAGDSPFVSLAEGEVVFVSVDLRSKELLPHDDALLVMDNCFVTSSQTTREPLMYLLRHSCPVSPLVVVLSNGESRSGRFSVRVFGWTGPKIKVEDVYIHCTVSICDGANDECKPDCDETSRNKRNADHLSDVITSVGPQTSHQITQSDGVPRRTRQVGALSGNGHPYTSIVQVVPPDHRGEARVNLSGPRDDFDELQMVSAGPFEIVLSLSSKERKTRENHSQSREVPETETFQQATTHLYLGVFLAFFLFLTIADALLSKLLTKFTH</sequence>
<dbReference type="InterPro" id="IPR001507">
    <property type="entry name" value="ZP_dom"/>
</dbReference>
<evidence type="ECO:0000256" key="2">
    <source>
        <dbReference type="ARBA" id="ARBA00023157"/>
    </source>
</evidence>
<feature type="chain" id="PRO_5045273192" description="SCO-spondin" evidence="5">
    <location>
        <begin position="31"/>
        <end position="1742"/>
    </location>
</feature>
<keyword evidence="3" id="KW-0245">EGF-like domain</keyword>
<keyword evidence="4" id="KW-0472">Membrane</keyword>
<dbReference type="Pfam" id="PF00008">
    <property type="entry name" value="EGF"/>
    <property type="match status" value="1"/>
</dbReference>
<evidence type="ECO:0000313" key="9">
    <source>
        <dbReference type="Proteomes" id="UP001642483"/>
    </source>
</evidence>
<feature type="signal peptide" evidence="5">
    <location>
        <begin position="1"/>
        <end position="30"/>
    </location>
</feature>
<dbReference type="InterPro" id="IPR000742">
    <property type="entry name" value="EGF"/>
</dbReference>